<dbReference type="OrthoDB" id="7959977at2759"/>
<gene>
    <name evidence="5" type="ORF">CIB84_008056</name>
</gene>
<dbReference type="EMBL" id="PPHD01020416">
    <property type="protein sequence ID" value="POI28194.1"/>
    <property type="molecule type" value="Genomic_DNA"/>
</dbReference>
<evidence type="ECO:0008006" key="7">
    <source>
        <dbReference type="Google" id="ProtNLM"/>
    </source>
</evidence>
<dbReference type="GO" id="GO:0005737">
    <property type="term" value="C:cytoplasm"/>
    <property type="evidence" value="ECO:0007669"/>
    <property type="project" value="TreeGrafter"/>
</dbReference>
<evidence type="ECO:0000313" key="5">
    <source>
        <dbReference type="EMBL" id="POI28194.1"/>
    </source>
</evidence>
<protein>
    <recommendedName>
        <fullName evidence="7">FEZ2 protein</fullName>
    </recommendedName>
</protein>
<keyword evidence="2" id="KW-0597">Phosphoprotein</keyword>
<dbReference type="InterPro" id="IPR011680">
    <property type="entry name" value="FEZ"/>
</dbReference>
<evidence type="ECO:0000313" key="6">
    <source>
        <dbReference type="Proteomes" id="UP000237246"/>
    </source>
</evidence>
<dbReference type="PANTHER" id="PTHR12394">
    <property type="entry name" value="ZYGIN"/>
    <property type="match status" value="1"/>
</dbReference>
<reference evidence="5 6" key="1">
    <citation type="submission" date="2018-01" db="EMBL/GenBank/DDBJ databases">
        <title>Comparison of the Chinese Bamboo Partridge and Red Junglefowl genome sequences highlights the importance of demography in genome evolution.</title>
        <authorList>
            <person name="Tiley G.P."/>
            <person name="Kimball R.T."/>
            <person name="Braun E.L."/>
            <person name="Burleigh J.G."/>
        </authorList>
    </citation>
    <scope>NUCLEOTIDE SEQUENCE [LARGE SCALE GENOMIC DNA]</scope>
    <source>
        <strain evidence="5">RTK389</strain>
        <tissue evidence="5">Blood</tissue>
    </source>
</reference>
<sequence>MAAAASQRDPGDWQDFSGFQPSAGSAPEAARSDKGGWDLGAKLSLCFEPPPARSAGCGESRVPLRPLTEQSALQDDEIWNALTDNYGNVMPVDWKSSHTRALHLPTLNLSEKAVNDNLNLDLSDDEELREQLDMHSIIVSCINDEPLFTAEQVRFSAQSQPS</sequence>
<name>A0A2P4SVP2_BAMTH</name>
<evidence type="ECO:0000256" key="1">
    <source>
        <dbReference type="ARBA" id="ARBA00006788"/>
    </source>
</evidence>
<comment type="similarity">
    <text evidence="1">Belongs to the zygin family.</text>
</comment>
<dbReference type="Pfam" id="PF07763">
    <property type="entry name" value="FEZ"/>
    <property type="match status" value="1"/>
</dbReference>
<accession>A0A2P4SVP2</accession>
<dbReference type="PANTHER" id="PTHR12394:SF11">
    <property type="entry name" value="FASCICULATION AND ELONGATION PROTEIN ZETA-2"/>
    <property type="match status" value="1"/>
</dbReference>
<dbReference type="AlphaFoldDB" id="A0A2P4SVP2"/>
<evidence type="ECO:0000256" key="4">
    <source>
        <dbReference type="SAM" id="MobiDB-lite"/>
    </source>
</evidence>
<dbReference type="Proteomes" id="UP000237246">
    <property type="component" value="Unassembled WGS sequence"/>
</dbReference>
<comment type="caution">
    <text evidence="5">The sequence shown here is derived from an EMBL/GenBank/DDBJ whole genome shotgun (WGS) entry which is preliminary data.</text>
</comment>
<proteinExistence type="inferred from homology"/>
<feature type="region of interest" description="Disordered" evidence="4">
    <location>
        <begin position="1"/>
        <end position="35"/>
    </location>
</feature>
<organism evidence="5 6">
    <name type="scientific">Bambusicola thoracicus</name>
    <name type="common">Chinese bamboo-partridge</name>
    <name type="synonym">Perdix thoracica</name>
    <dbReference type="NCBI Taxonomy" id="9083"/>
    <lineage>
        <taxon>Eukaryota</taxon>
        <taxon>Metazoa</taxon>
        <taxon>Chordata</taxon>
        <taxon>Craniata</taxon>
        <taxon>Vertebrata</taxon>
        <taxon>Euteleostomi</taxon>
        <taxon>Archelosauria</taxon>
        <taxon>Archosauria</taxon>
        <taxon>Dinosauria</taxon>
        <taxon>Saurischia</taxon>
        <taxon>Theropoda</taxon>
        <taxon>Coelurosauria</taxon>
        <taxon>Aves</taxon>
        <taxon>Neognathae</taxon>
        <taxon>Galloanserae</taxon>
        <taxon>Galliformes</taxon>
        <taxon>Phasianidae</taxon>
        <taxon>Perdicinae</taxon>
        <taxon>Bambusicola</taxon>
    </lineage>
</organism>
<evidence type="ECO:0000256" key="2">
    <source>
        <dbReference type="ARBA" id="ARBA00022553"/>
    </source>
</evidence>
<keyword evidence="3" id="KW-0175">Coiled coil</keyword>
<keyword evidence="6" id="KW-1185">Reference proteome</keyword>
<dbReference type="GO" id="GO:0030424">
    <property type="term" value="C:axon"/>
    <property type="evidence" value="ECO:0007669"/>
    <property type="project" value="TreeGrafter"/>
</dbReference>
<evidence type="ECO:0000256" key="3">
    <source>
        <dbReference type="ARBA" id="ARBA00023054"/>
    </source>
</evidence>